<protein>
    <recommendedName>
        <fullName evidence="5 11">Dihydroorotate dehydrogenase (fumarate)</fullName>
        <ecNumber evidence="11">1.3.98.1</ecNumber>
    </recommendedName>
    <alternativeName>
        <fullName evidence="11">Dihydroorotate oxidase</fullName>
    </alternativeName>
</protein>
<proteinExistence type="inferred from homology"/>
<evidence type="ECO:0000256" key="4">
    <source>
        <dbReference type="ARBA" id="ARBA00008008"/>
    </source>
</evidence>
<dbReference type="GO" id="GO:0005737">
    <property type="term" value="C:cytoplasm"/>
    <property type="evidence" value="ECO:0007669"/>
    <property type="project" value="UniProtKB-SubCell"/>
</dbReference>
<name>A0AAN6VAY9_9PEZI</name>
<evidence type="ECO:0000256" key="7">
    <source>
        <dbReference type="ARBA" id="ARBA00022630"/>
    </source>
</evidence>
<dbReference type="EMBL" id="MU853554">
    <property type="protein sequence ID" value="KAK4147987.1"/>
    <property type="molecule type" value="Genomic_DNA"/>
</dbReference>
<comment type="pathway">
    <text evidence="3 11">Pyrimidine metabolism; UMP biosynthesis via de novo pathway.</text>
</comment>
<dbReference type="GeneID" id="87815414"/>
<evidence type="ECO:0000256" key="6">
    <source>
        <dbReference type="ARBA" id="ARBA00022490"/>
    </source>
</evidence>
<evidence type="ECO:0000313" key="15">
    <source>
        <dbReference type="Proteomes" id="UP001302676"/>
    </source>
</evidence>
<dbReference type="Gene3D" id="2.30.26.10">
    <property type="entry name" value="Dihydroorotate Dehydrogenase A, chain A, domain 2"/>
    <property type="match status" value="1"/>
</dbReference>
<evidence type="ECO:0000256" key="5">
    <source>
        <dbReference type="ARBA" id="ARBA00021374"/>
    </source>
</evidence>
<dbReference type="InterPro" id="IPR033886">
    <property type="entry name" value="DHOD_1A"/>
</dbReference>
<comment type="subunit">
    <text evidence="11">Homodimer.</text>
</comment>
<evidence type="ECO:0000256" key="9">
    <source>
        <dbReference type="ARBA" id="ARBA00022975"/>
    </source>
</evidence>
<comment type="caution">
    <text evidence="14">The sequence shown here is derived from an EMBL/GenBank/DDBJ whole genome shotgun (WGS) entry which is preliminary data.</text>
</comment>
<evidence type="ECO:0000256" key="10">
    <source>
        <dbReference type="ARBA" id="ARBA00023002"/>
    </source>
</evidence>
<gene>
    <name evidence="14" type="ORF">C8A04DRAFT_23778</name>
</gene>
<comment type="subcellular location">
    <subcellularLocation>
        <location evidence="2 11">Cytoplasm</location>
    </subcellularLocation>
</comment>
<evidence type="ECO:0000259" key="13">
    <source>
        <dbReference type="Pfam" id="PF01180"/>
    </source>
</evidence>
<dbReference type="InterPro" id="IPR050074">
    <property type="entry name" value="DHO_dehydrogenase"/>
</dbReference>
<dbReference type="Pfam" id="PF01180">
    <property type="entry name" value="DHO_dh"/>
    <property type="match status" value="1"/>
</dbReference>
<evidence type="ECO:0000256" key="3">
    <source>
        <dbReference type="ARBA" id="ARBA00004725"/>
    </source>
</evidence>
<dbReference type="Gene3D" id="3.20.20.70">
    <property type="entry name" value="Aldolase class I"/>
    <property type="match status" value="1"/>
</dbReference>
<dbReference type="EC" id="1.3.98.1" evidence="11"/>
<dbReference type="GO" id="GO:0006221">
    <property type="term" value="P:pyrimidine nucleotide biosynthetic process"/>
    <property type="evidence" value="ECO:0007669"/>
    <property type="project" value="UniProtKB-KW"/>
</dbReference>
<feature type="domain" description="Dihydroorotate dehydrogenase catalytic" evidence="13">
    <location>
        <begin position="72"/>
        <end position="224"/>
    </location>
</feature>
<reference evidence="14" key="2">
    <citation type="submission" date="2023-05" db="EMBL/GenBank/DDBJ databases">
        <authorList>
            <consortium name="Lawrence Berkeley National Laboratory"/>
            <person name="Steindorff A."/>
            <person name="Hensen N."/>
            <person name="Bonometti L."/>
            <person name="Westerberg I."/>
            <person name="Brannstrom I.O."/>
            <person name="Guillou S."/>
            <person name="Cros-Aarteil S."/>
            <person name="Calhoun S."/>
            <person name="Haridas S."/>
            <person name="Kuo A."/>
            <person name="Mondo S."/>
            <person name="Pangilinan J."/>
            <person name="Riley R."/>
            <person name="Labutti K."/>
            <person name="Andreopoulos B."/>
            <person name="Lipzen A."/>
            <person name="Chen C."/>
            <person name="Yanf M."/>
            <person name="Daum C."/>
            <person name="Ng V."/>
            <person name="Clum A."/>
            <person name="Ohm R."/>
            <person name="Martin F."/>
            <person name="Silar P."/>
            <person name="Natvig D."/>
            <person name="Lalanne C."/>
            <person name="Gautier V."/>
            <person name="Ament-Velasquez S.L."/>
            <person name="Kruys A."/>
            <person name="Hutchinson M.I."/>
            <person name="Powell A.J."/>
            <person name="Barry K."/>
            <person name="Miller A.N."/>
            <person name="Grigoriev I.V."/>
            <person name="Debuchy R."/>
            <person name="Gladieux P."/>
            <person name="Thoren M.H."/>
            <person name="Johannesson H."/>
        </authorList>
    </citation>
    <scope>NUCLEOTIDE SEQUENCE</scope>
    <source>
        <strain evidence="14">CBS 141.50</strain>
    </source>
</reference>
<keyword evidence="6 11" id="KW-0963">Cytoplasm</keyword>
<evidence type="ECO:0000256" key="1">
    <source>
        <dbReference type="ARBA" id="ARBA00001917"/>
    </source>
</evidence>
<dbReference type="PANTHER" id="PTHR48109:SF1">
    <property type="entry name" value="DIHYDROOROTATE DEHYDROGENASE (FUMARATE)"/>
    <property type="match status" value="1"/>
</dbReference>
<reference evidence="14" key="1">
    <citation type="journal article" date="2023" name="Mol. Phylogenet. Evol.">
        <title>Genome-scale phylogeny and comparative genomics of the fungal order Sordariales.</title>
        <authorList>
            <person name="Hensen N."/>
            <person name="Bonometti L."/>
            <person name="Westerberg I."/>
            <person name="Brannstrom I.O."/>
            <person name="Guillou S."/>
            <person name="Cros-Aarteil S."/>
            <person name="Calhoun S."/>
            <person name="Haridas S."/>
            <person name="Kuo A."/>
            <person name="Mondo S."/>
            <person name="Pangilinan J."/>
            <person name="Riley R."/>
            <person name="LaButti K."/>
            <person name="Andreopoulos B."/>
            <person name="Lipzen A."/>
            <person name="Chen C."/>
            <person name="Yan M."/>
            <person name="Daum C."/>
            <person name="Ng V."/>
            <person name="Clum A."/>
            <person name="Steindorff A."/>
            <person name="Ohm R.A."/>
            <person name="Martin F."/>
            <person name="Silar P."/>
            <person name="Natvig D.O."/>
            <person name="Lalanne C."/>
            <person name="Gautier V."/>
            <person name="Ament-Velasquez S.L."/>
            <person name="Kruys A."/>
            <person name="Hutchinson M.I."/>
            <person name="Powell A.J."/>
            <person name="Barry K."/>
            <person name="Miller A.N."/>
            <person name="Grigoriev I.V."/>
            <person name="Debuchy R."/>
            <person name="Gladieux P."/>
            <person name="Hiltunen Thoren M."/>
            <person name="Johannesson H."/>
        </authorList>
    </citation>
    <scope>NUCLEOTIDE SEQUENCE</scope>
    <source>
        <strain evidence="14">CBS 141.50</strain>
    </source>
</reference>
<sequence>MAQELPPLDIHPPLINTACPWATTIDQLKRLYFCPSTGAVTTRTSLLKGFDDNPEKHQYAFFDAGHTGTAQNASLNSLGYSPHTLESYLTMINSISAELSHWHNKWFIVSVTGLPEDIAESYKLVTAAAADVQFPLAIEINLSCPNIPNLPPPAYSQEALTTYLAHLQQAIVDAPPGAKRIPVGVKTPPYTYSTQFDSFIAALEASAPPNGVCPLSFITTTNTLGSCFLFQNPPLSPLPLPDKPTSSISDSSTSPTIDSSLSQPLVAQLPDLGLGGMAGSPLHPLSLGNVRILRRLLSERFQTSHPSTSENNKKLSPHLRIIGVGGVADAAGYRRMRAAGADVVGLATGLGVKGVGVFGDIEKGVLDQTLGGGAW</sequence>
<keyword evidence="8 11" id="KW-0288">FMN</keyword>
<evidence type="ECO:0000256" key="8">
    <source>
        <dbReference type="ARBA" id="ARBA00022643"/>
    </source>
</evidence>
<keyword evidence="15" id="KW-1185">Reference proteome</keyword>
<accession>A0AAN6VAY9</accession>
<dbReference type="InterPro" id="IPR005720">
    <property type="entry name" value="Dihydroorotate_DH_cat"/>
</dbReference>
<evidence type="ECO:0000256" key="2">
    <source>
        <dbReference type="ARBA" id="ARBA00004496"/>
    </source>
</evidence>
<dbReference type="CDD" id="cd04741">
    <property type="entry name" value="DHOD_1A_like"/>
    <property type="match status" value="1"/>
</dbReference>
<dbReference type="AlphaFoldDB" id="A0AAN6VAY9"/>
<dbReference type="InterPro" id="IPR013785">
    <property type="entry name" value="Aldolase_TIM"/>
</dbReference>
<comment type="cofactor">
    <cofactor evidence="1 11">
        <name>FMN</name>
        <dbReference type="ChEBI" id="CHEBI:58210"/>
    </cofactor>
</comment>
<feature type="compositionally biased region" description="Low complexity" evidence="12">
    <location>
        <begin position="243"/>
        <end position="260"/>
    </location>
</feature>
<keyword evidence="10 11" id="KW-0560">Oxidoreductase</keyword>
<dbReference type="Proteomes" id="UP001302676">
    <property type="component" value="Unassembled WGS sequence"/>
</dbReference>
<feature type="region of interest" description="Disordered" evidence="12">
    <location>
        <begin position="239"/>
        <end position="260"/>
    </location>
</feature>
<comment type="similarity">
    <text evidence="4 11">Belongs to the dihydroorotate dehydrogenase family. Type 1 subfamily.</text>
</comment>
<keyword evidence="7 11" id="KW-0285">Flavoprotein</keyword>
<comment type="function">
    <text evidence="11">Catalyzes the conversion of dihydroorotate to orotate with fumarate as the electron acceptor.</text>
</comment>
<keyword evidence="9 11" id="KW-0665">Pyrimidine biosynthesis</keyword>
<dbReference type="GO" id="GO:1990663">
    <property type="term" value="F:dihydroorotate dehydrogenase (fumarate) activity"/>
    <property type="evidence" value="ECO:0007669"/>
    <property type="project" value="UniProtKB-EC"/>
</dbReference>
<evidence type="ECO:0000256" key="12">
    <source>
        <dbReference type="SAM" id="MobiDB-lite"/>
    </source>
</evidence>
<comment type="catalytic activity">
    <reaction evidence="11">
        <text>(S)-dihydroorotate + fumarate = orotate + succinate</text>
        <dbReference type="Rhea" id="RHEA:30059"/>
        <dbReference type="ChEBI" id="CHEBI:29806"/>
        <dbReference type="ChEBI" id="CHEBI:30031"/>
        <dbReference type="ChEBI" id="CHEBI:30839"/>
        <dbReference type="ChEBI" id="CHEBI:30864"/>
        <dbReference type="EC" id="1.3.98.1"/>
    </reaction>
</comment>
<dbReference type="InterPro" id="IPR023359">
    <property type="entry name" value="Dihydro_DH_chainA_dom2"/>
</dbReference>
<evidence type="ECO:0000256" key="11">
    <source>
        <dbReference type="RuleBase" id="RU364042"/>
    </source>
</evidence>
<evidence type="ECO:0000313" key="14">
    <source>
        <dbReference type="EMBL" id="KAK4147987.1"/>
    </source>
</evidence>
<dbReference type="PANTHER" id="PTHR48109">
    <property type="entry name" value="DIHYDROOROTATE DEHYDROGENASE (QUINONE), MITOCHONDRIAL-RELATED"/>
    <property type="match status" value="1"/>
</dbReference>
<dbReference type="SUPFAM" id="SSF51395">
    <property type="entry name" value="FMN-linked oxidoreductases"/>
    <property type="match status" value="1"/>
</dbReference>
<organism evidence="14 15">
    <name type="scientific">Dichotomopilus funicola</name>
    <dbReference type="NCBI Taxonomy" id="1934379"/>
    <lineage>
        <taxon>Eukaryota</taxon>
        <taxon>Fungi</taxon>
        <taxon>Dikarya</taxon>
        <taxon>Ascomycota</taxon>
        <taxon>Pezizomycotina</taxon>
        <taxon>Sordariomycetes</taxon>
        <taxon>Sordariomycetidae</taxon>
        <taxon>Sordariales</taxon>
        <taxon>Chaetomiaceae</taxon>
        <taxon>Dichotomopilus</taxon>
    </lineage>
</organism>
<dbReference type="RefSeq" id="XP_062641358.1">
    <property type="nucleotide sequence ID" value="XM_062778801.1"/>
</dbReference>
<dbReference type="GO" id="GO:0006207">
    <property type="term" value="P:'de novo' pyrimidine nucleobase biosynthetic process"/>
    <property type="evidence" value="ECO:0007669"/>
    <property type="project" value="TreeGrafter"/>
</dbReference>